<keyword evidence="3" id="KW-1185">Reference proteome</keyword>
<keyword evidence="1" id="KW-0812">Transmembrane</keyword>
<organism evidence="2 3">
    <name type="scientific">Aerophototrophica crusticola</name>
    <dbReference type="NCBI Taxonomy" id="1709002"/>
    <lineage>
        <taxon>Bacteria</taxon>
        <taxon>Pseudomonadati</taxon>
        <taxon>Pseudomonadota</taxon>
        <taxon>Alphaproteobacteria</taxon>
        <taxon>Rhodospirillales</taxon>
        <taxon>Rhodospirillaceae</taxon>
        <taxon>Aerophototrophica</taxon>
    </lineage>
</organism>
<dbReference type="Proteomes" id="UP000501891">
    <property type="component" value="Chromosome"/>
</dbReference>
<gene>
    <name evidence="2" type="ORF">HHL28_05535</name>
</gene>
<evidence type="ECO:0000313" key="2">
    <source>
        <dbReference type="EMBL" id="QJE72633.1"/>
    </source>
</evidence>
<evidence type="ECO:0000256" key="1">
    <source>
        <dbReference type="SAM" id="Phobius"/>
    </source>
</evidence>
<keyword evidence="1" id="KW-0472">Membrane</keyword>
<sequence>MTRAARHRLSRLAASLTGLLALALLAGVWWLPRLVEDRAAAALREAGFPDGAVVLDSISTTRASGGLKLAGDQGIDRVEATYGLSGLLAGRLDTVLVQGARVRLLLDGGGVRVEGQQPVAGPEPSGEISLPVDRLEIRDSRLTLLTEAGAIEVPLAATLIRGEAGVVGGEATLGLQGAGLRSDIAIRATRNADGSLAADFTVTPTGEGPARLEGRGQFAWSGQGLPLGTADLSLTGFALPSGGTAVGALAWVGEEKGQSLALDAKAAGWGALDAKAALAPGSTAADPSVTFQAAGKGVTLPGWLTDASFTVAGQANAAGEGWRIDLPQGATFAGKPAPALRGRLPEAVGPGPLRLTLRPLGKGPVVLTVRQAEEGMSADIGKSGFGLELGDVAAGGALESAVVRWADDGLADVGLVISGTTLSAEPFALSARGLSLDARYRPGQSTPVQAKARADSLRVGGDTPLVAPLAVTASLSGDPAGTLSFVGEGSALDGRMVIDVAGKQHVGKGWGSAKATLHPIRFLPNGPPPTAYFPLLEGWAEEGRGSLGAVAELGWGKGAPAGSARLTLDGLALTGPSLAVQGLNGVLTAASLQPLATDGEQTVEVSLLDIGLPLRDGKIRFALGKDQRLALRQATFAWAGGTVRAAPFESGLSDPRHTVVLEAEGLGLGPVLELAGVDGLQADGRLAGRIPVVIAGRDIRFDDGKLEAVGPGSIRYDPAKPPAFLSAAKNDSTGLVLEVLQNFRYKTLALLIDGAAGREMTVALRVEGANPDFYGGYPVKLNVNLSGALYTILRRGLGAYRIPDTIRGQIEQQGKGNP</sequence>
<protein>
    <recommendedName>
        <fullName evidence="4">Dicarboxylate transport domain-containing protein</fullName>
    </recommendedName>
</protein>
<dbReference type="EMBL" id="CP051775">
    <property type="protein sequence ID" value="QJE72633.1"/>
    <property type="molecule type" value="Genomic_DNA"/>
</dbReference>
<dbReference type="InterPro" id="IPR021730">
    <property type="entry name" value="YdbH"/>
</dbReference>
<dbReference type="Pfam" id="PF11739">
    <property type="entry name" value="YdbH-like"/>
    <property type="match status" value="1"/>
</dbReference>
<evidence type="ECO:0000313" key="3">
    <source>
        <dbReference type="Proteomes" id="UP000501891"/>
    </source>
</evidence>
<accession>A0A858R629</accession>
<feature type="transmembrane region" description="Helical" evidence="1">
    <location>
        <begin position="12"/>
        <end position="31"/>
    </location>
</feature>
<evidence type="ECO:0008006" key="4">
    <source>
        <dbReference type="Google" id="ProtNLM"/>
    </source>
</evidence>
<reference evidence="2" key="1">
    <citation type="submission" date="2020-04" db="EMBL/GenBank/DDBJ databases">
        <title>A desert anoxygenic phototrophic bacterium fixes CO2 using RubisCO under aerobic conditions.</title>
        <authorList>
            <person name="Tang K."/>
        </authorList>
    </citation>
    <scope>NUCLEOTIDE SEQUENCE [LARGE SCALE GENOMIC DNA]</scope>
    <source>
        <strain evidence="2">MIMtkB3</strain>
    </source>
</reference>
<keyword evidence="1" id="KW-1133">Transmembrane helix</keyword>
<dbReference type="KEGG" id="acru:HHL28_05535"/>
<proteinExistence type="predicted"/>
<dbReference type="AlphaFoldDB" id="A0A858R629"/>
<name>A0A858R629_9PROT</name>